<dbReference type="GO" id="GO:0046872">
    <property type="term" value="F:metal ion binding"/>
    <property type="evidence" value="ECO:0007669"/>
    <property type="project" value="UniProtKB-KW"/>
</dbReference>
<accession>H6LEV9</accession>
<dbReference type="SMART" id="SM00729">
    <property type="entry name" value="Elp3"/>
    <property type="match status" value="1"/>
</dbReference>
<dbReference type="InterPro" id="IPR007197">
    <property type="entry name" value="rSAM"/>
</dbReference>
<keyword evidence="6" id="KW-0808">Transferase</keyword>
<organism evidence="6 7">
    <name type="scientific">Acetobacterium woodii (strain ATCC 29683 / DSM 1030 / JCM 2381 / KCTC 1655 / WB1)</name>
    <dbReference type="NCBI Taxonomy" id="931626"/>
    <lineage>
        <taxon>Bacteria</taxon>
        <taxon>Bacillati</taxon>
        <taxon>Bacillota</taxon>
        <taxon>Clostridia</taxon>
        <taxon>Eubacteriales</taxon>
        <taxon>Eubacteriaceae</taxon>
        <taxon>Acetobacterium</taxon>
    </lineage>
</organism>
<keyword evidence="7" id="KW-1185">Reference proteome</keyword>
<dbReference type="HOGENOM" id="CLU_052149_0_0_9"/>
<evidence type="ECO:0000313" key="7">
    <source>
        <dbReference type="Proteomes" id="UP000007177"/>
    </source>
</evidence>
<dbReference type="CDD" id="cd01335">
    <property type="entry name" value="Radical_SAM"/>
    <property type="match status" value="1"/>
</dbReference>
<evidence type="ECO:0000256" key="1">
    <source>
        <dbReference type="ARBA" id="ARBA00022691"/>
    </source>
</evidence>
<keyword evidence="1" id="KW-0949">S-adenosyl-L-methionine</keyword>
<dbReference type="Pfam" id="PF04055">
    <property type="entry name" value="Radical_SAM"/>
    <property type="match status" value="1"/>
</dbReference>
<evidence type="ECO:0000259" key="5">
    <source>
        <dbReference type="PROSITE" id="PS51918"/>
    </source>
</evidence>
<dbReference type="STRING" id="931626.Awo_c26460"/>
<feature type="domain" description="Radical SAM core" evidence="5">
    <location>
        <begin position="59"/>
        <end position="273"/>
    </location>
</feature>
<dbReference type="Gene3D" id="3.20.20.70">
    <property type="entry name" value="Aldolase class I"/>
    <property type="match status" value="1"/>
</dbReference>
<dbReference type="EMBL" id="CP002987">
    <property type="protein sequence ID" value="AFA49402.1"/>
    <property type="molecule type" value="Genomic_DNA"/>
</dbReference>
<dbReference type="EC" id="2.8.1.6" evidence="6"/>
<dbReference type="InterPro" id="IPR006638">
    <property type="entry name" value="Elp3/MiaA/NifB-like_rSAM"/>
</dbReference>
<protein>
    <submittedName>
        <fullName evidence="6">Biotin synthase BioB1</fullName>
        <ecNumber evidence="6">2.8.1.6</ecNumber>
    </submittedName>
</protein>
<dbReference type="GO" id="GO:0051536">
    <property type="term" value="F:iron-sulfur cluster binding"/>
    <property type="evidence" value="ECO:0007669"/>
    <property type="project" value="UniProtKB-KW"/>
</dbReference>
<name>H6LEV9_ACEWD</name>
<proteinExistence type="predicted"/>
<dbReference type="GO" id="GO:0004076">
    <property type="term" value="F:biotin synthase activity"/>
    <property type="evidence" value="ECO:0007669"/>
    <property type="project" value="UniProtKB-EC"/>
</dbReference>
<dbReference type="OrthoDB" id="5405220at2"/>
<keyword evidence="4" id="KW-0411">Iron-sulfur</keyword>
<keyword evidence="3" id="KW-0408">Iron</keyword>
<dbReference type="SFLD" id="SFLDS00029">
    <property type="entry name" value="Radical_SAM"/>
    <property type="match status" value="1"/>
</dbReference>
<dbReference type="InterPro" id="IPR058240">
    <property type="entry name" value="rSAM_sf"/>
</dbReference>
<gene>
    <name evidence="6" type="primary">bioB1</name>
    <name evidence="6" type="ordered locus">Awo_c26460</name>
</gene>
<evidence type="ECO:0000256" key="2">
    <source>
        <dbReference type="ARBA" id="ARBA00022723"/>
    </source>
</evidence>
<dbReference type="eggNOG" id="COG0502">
    <property type="taxonomic scope" value="Bacteria"/>
</dbReference>
<sequence length="337" mass="37219">MIREIMKDYNMMIEKAKKSALDGEVLGKADIIALLEIDPFSEDCGKLGAAAREVATAVSKDQAYLWAAIGIDYRPCPMNCHYCSLGESWGLVMEESELSEGEIIKMVQKYVQEKVQWIVLRTTQFYPFDKLMALAKEIRRNVSGKYQLVANAGEFNEQTAAQLVEAGFDSIYHTVRLREGIDTKFDPEERIKTLKAISQSPLKLVSLVEPVGVEHTNDEIAEALLTAIKFGAVVTGAMARVPVKGTPLGEYPALAKERLAQIVAITRLTAGFRAPDICVHQASELAFKWGANVAVVESGSIPRDSCCNTKTDWNGFDPETAKAWFKTCGYKVGLKAR</sequence>
<evidence type="ECO:0000313" key="6">
    <source>
        <dbReference type="EMBL" id="AFA49402.1"/>
    </source>
</evidence>
<dbReference type="InterPro" id="IPR013785">
    <property type="entry name" value="Aldolase_TIM"/>
</dbReference>
<evidence type="ECO:0000256" key="3">
    <source>
        <dbReference type="ARBA" id="ARBA00023004"/>
    </source>
</evidence>
<dbReference type="AlphaFoldDB" id="H6LEV9"/>
<dbReference type="PROSITE" id="PS51918">
    <property type="entry name" value="RADICAL_SAM"/>
    <property type="match status" value="1"/>
</dbReference>
<dbReference type="Proteomes" id="UP000007177">
    <property type="component" value="Chromosome"/>
</dbReference>
<dbReference type="KEGG" id="awo:Awo_c26460"/>
<reference evidence="7" key="1">
    <citation type="submission" date="2011-07" db="EMBL/GenBank/DDBJ databases">
        <title>Complete genome sequence of Acetobacterium woodii.</title>
        <authorList>
            <person name="Poehlein A."/>
            <person name="Schmidt S."/>
            <person name="Kaster A.-K."/>
            <person name="Goenrich M."/>
            <person name="Vollmers J."/>
            <person name="Thuermer A."/>
            <person name="Gottschalk G."/>
            <person name="Thauer R.K."/>
            <person name="Daniel R."/>
            <person name="Mueller V."/>
        </authorList>
    </citation>
    <scope>NUCLEOTIDE SEQUENCE [LARGE SCALE GENOMIC DNA]</scope>
    <source>
        <strain evidence="7">ATCC 29683 / DSM 1030 / JCM 2381 / KCTC 1655 / WB1</strain>
    </source>
</reference>
<keyword evidence="2" id="KW-0479">Metal-binding</keyword>
<reference evidence="6 7" key="2">
    <citation type="journal article" date="2012" name="PLoS ONE">
        <title>An ancient pathway combining carbon dioxide fixation with the generation and utilization of a sodium ion gradient for ATP synthesis.</title>
        <authorList>
            <person name="Poehlein A."/>
            <person name="Schmidt S."/>
            <person name="Kaster A.K."/>
            <person name="Goenrich M."/>
            <person name="Vollmers J."/>
            <person name="Thurmer A."/>
            <person name="Bertsch J."/>
            <person name="Schuchmann K."/>
            <person name="Voigt B."/>
            <person name="Hecker M."/>
            <person name="Daniel R."/>
            <person name="Thauer R.K."/>
            <person name="Gottschalk G."/>
            <person name="Muller V."/>
        </authorList>
    </citation>
    <scope>NUCLEOTIDE SEQUENCE [LARGE SCALE GENOMIC DNA]</scope>
    <source>
        <strain evidence="7">ATCC 29683 / DSM 1030 / JCM 2381 / KCTC 1655 / WB1</strain>
    </source>
</reference>
<evidence type="ECO:0000256" key="4">
    <source>
        <dbReference type="ARBA" id="ARBA00023014"/>
    </source>
</evidence>
<dbReference type="SUPFAM" id="SSF102114">
    <property type="entry name" value="Radical SAM enzymes"/>
    <property type="match status" value="1"/>
</dbReference>